<dbReference type="EMBL" id="CADCWE010000096">
    <property type="protein sequence ID" value="CAA9537729.1"/>
    <property type="molecule type" value="Genomic_DNA"/>
</dbReference>
<proteinExistence type="predicted"/>
<gene>
    <name evidence="2" type="ORF">AVDCRST_MAG73-1582</name>
</gene>
<evidence type="ECO:0000313" key="2">
    <source>
        <dbReference type="EMBL" id="CAA9537729.1"/>
    </source>
</evidence>
<organism evidence="2">
    <name type="scientific">uncultured Thermomicrobiales bacterium</name>
    <dbReference type="NCBI Taxonomy" id="1645740"/>
    <lineage>
        <taxon>Bacteria</taxon>
        <taxon>Pseudomonadati</taxon>
        <taxon>Thermomicrobiota</taxon>
        <taxon>Thermomicrobia</taxon>
        <taxon>Thermomicrobiales</taxon>
        <taxon>environmental samples</taxon>
    </lineage>
</organism>
<sequence length="46" mass="4614">MVASGTATAVITLDRDLAGLAPDTRRPSSTLSLGLDHAEGCAESAD</sequence>
<name>A0A6J4U1Q6_9BACT</name>
<feature type="region of interest" description="Disordered" evidence="1">
    <location>
        <begin position="20"/>
        <end position="46"/>
    </location>
</feature>
<evidence type="ECO:0000256" key="1">
    <source>
        <dbReference type="SAM" id="MobiDB-lite"/>
    </source>
</evidence>
<accession>A0A6J4U1Q6</accession>
<protein>
    <submittedName>
        <fullName evidence="2">Uncharacterized protein</fullName>
    </submittedName>
</protein>
<dbReference type="AlphaFoldDB" id="A0A6J4U1Q6"/>
<reference evidence="2" key="1">
    <citation type="submission" date="2020-02" db="EMBL/GenBank/DDBJ databases">
        <authorList>
            <person name="Meier V. D."/>
        </authorList>
    </citation>
    <scope>NUCLEOTIDE SEQUENCE</scope>
    <source>
        <strain evidence="2">AVDCRST_MAG73</strain>
    </source>
</reference>